<feature type="signal peptide" evidence="1">
    <location>
        <begin position="1"/>
        <end position="19"/>
    </location>
</feature>
<dbReference type="PROSITE" id="PS50268">
    <property type="entry name" value="CADHERIN_2"/>
    <property type="match status" value="1"/>
</dbReference>
<dbReference type="FunFam" id="2.60.40.10:FF:000257">
    <property type="entry name" value="Dyslexia-associated protein KIAA0319-like"/>
    <property type="match status" value="1"/>
</dbReference>
<evidence type="ECO:0000313" key="4">
    <source>
        <dbReference type="EMBL" id="MBV4357061.1"/>
    </source>
</evidence>
<dbReference type="PROSITE" id="PS50093">
    <property type="entry name" value="PKD"/>
    <property type="match status" value="1"/>
</dbReference>
<dbReference type="GO" id="GO:0016020">
    <property type="term" value="C:membrane"/>
    <property type="evidence" value="ECO:0007669"/>
    <property type="project" value="InterPro"/>
</dbReference>
<dbReference type="AlphaFoldDB" id="A0A9E2W7Q2"/>
<dbReference type="InterPro" id="IPR002126">
    <property type="entry name" value="Cadherin-like_dom"/>
</dbReference>
<accession>A0A9E2W7Q2</accession>
<feature type="domain" description="Cadherin" evidence="3">
    <location>
        <begin position="528"/>
        <end position="657"/>
    </location>
</feature>
<name>A0A9E2W7Q2_9BACT</name>
<dbReference type="Pfam" id="PF18962">
    <property type="entry name" value="Por_Secre_tail"/>
    <property type="match status" value="1"/>
</dbReference>
<dbReference type="RefSeq" id="WP_217790681.1">
    <property type="nucleotide sequence ID" value="NZ_JAHSPG010000003.1"/>
</dbReference>
<dbReference type="InterPro" id="IPR000601">
    <property type="entry name" value="PKD_dom"/>
</dbReference>
<dbReference type="GO" id="GO:0016787">
    <property type="term" value="F:hydrolase activity"/>
    <property type="evidence" value="ECO:0007669"/>
    <property type="project" value="InterPro"/>
</dbReference>
<dbReference type="PANTHER" id="PTHR46182">
    <property type="entry name" value="FI19480P1"/>
    <property type="match status" value="1"/>
</dbReference>
<dbReference type="EMBL" id="JAHSPG010000003">
    <property type="protein sequence ID" value="MBV4357061.1"/>
    <property type="molecule type" value="Genomic_DNA"/>
</dbReference>
<dbReference type="SMART" id="SM00089">
    <property type="entry name" value="PKD"/>
    <property type="match status" value="5"/>
</dbReference>
<evidence type="ECO:0000259" key="2">
    <source>
        <dbReference type="PROSITE" id="PS50093"/>
    </source>
</evidence>
<feature type="chain" id="PRO_5039611812" evidence="1">
    <location>
        <begin position="20"/>
        <end position="849"/>
    </location>
</feature>
<dbReference type="NCBIfam" id="TIGR04183">
    <property type="entry name" value="Por_Secre_tail"/>
    <property type="match status" value="1"/>
</dbReference>
<reference evidence="4" key="1">
    <citation type="submission" date="2021-06" db="EMBL/GenBank/DDBJ databases">
        <authorList>
            <person name="Huq M.A."/>
        </authorList>
    </citation>
    <scope>NUCLEOTIDE SEQUENCE</scope>
    <source>
        <strain evidence="4">MAH-26</strain>
    </source>
</reference>
<dbReference type="GO" id="GO:0005509">
    <property type="term" value="F:calcium ion binding"/>
    <property type="evidence" value="ECO:0007669"/>
    <property type="project" value="InterPro"/>
</dbReference>
<keyword evidence="5" id="KW-1185">Reference proteome</keyword>
<gene>
    <name evidence="4" type="ORF">KTO63_07895</name>
</gene>
<dbReference type="InterPro" id="IPR026444">
    <property type="entry name" value="Secre_tail"/>
</dbReference>
<evidence type="ECO:0000259" key="3">
    <source>
        <dbReference type="PROSITE" id="PS50268"/>
    </source>
</evidence>
<dbReference type="InterPro" id="IPR022409">
    <property type="entry name" value="PKD/Chitinase_dom"/>
</dbReference>
<organism evidence="4 5">
    <name type="scientific">Pinibacter aurantiacus</name>
    <dbReference type="NCBI Taxonomy" id="2851599"/>
    <lineage>
        <taxon>Bacteria</taxon>
        <taxon>Pseudomonadati</taxon>
        <taxon>Bacteroidota</taxon>
        <taxon>Chitinophagia</taxon>
        <taxon>Chitinophagales</taxon>
        <taxon>Chitinophagaceae</taxon>
        <taxon>Pinibacter</taxon>
    </lineage>
</organism>
<sequence length="849" mass="87886">MKNLLLIVGIVCLSLFANAQQVARSLTAANGTKIGFYEYKPTSYTTSKKYPLIIFLHGIGERGNGTTDLYKVNANAVPRLINAGNTMTFTNPNTGIAETFLVLTPQLDVQYGTWETFYVDEMLKYAKANLSIDQNRVFLCGLSLGGGGVWKYATASLANASQFAGIIPCCGTGEGTYYCNLAEAKVGVWAFHAMDDGTVGVGNTQYAQIKLGQCNPTVAPKFTYYPSGGHGIWEWAFDPGHGIQNPNVYEWMLTLSRANNGATPPAVPANVLPVANAGAAQAITLPISTVTLNGSGSTDSDGTIASYSWTKVSGPAVGVITSPSTASTTVTGLIAGTYVFQLTVTDNSGGTSSANVTISVNSAAIVNVPPTAAAGTNQTITLPTSAVTLDGSGSKDADGSISRYAWAQVSGPSASTIASPTTASTQVTGLIAGTYVYQLTVYDNNAATATSNVTITVNAAVNNNKAPVANAGNNFTTTNNYAYLSGGASYDPDGSIKGWAWSQVSGPNTATMLATDGMFPTVKDLVGGVYVFKLTVTDNQGASASANVSLTVGTNKPPVASAGGNFNVQLPQGTVTLDGSLSYDPDGTISTYEWTKVSGPTGGTIVTPSGKTSQLTGLIAGTYVYQVKVTDNGGLTATAQVTVTVLAANNNNKAPYCNAGNNFTTANTYVYLSGGASYDPDGKIVTWAWSQVSGPNTAAVIGGNSMFPTVQGLVAGTYVFNLTVTDDLGATASAQVSFTSSTTVKSASTLSTTSIVSADTKAVATTSSLSLSPNPAQSYVNLVVNNETTGKMKVVIFDATGKAAKTIEYSKGQFDFRQQIDITSLSQGVYYLQIVLDGKSLPTQKFVKL</sequence>
<dbReference type="PANTHER" id="PTHR46182:SF2">
    <property type="entry name" value="FI19480P1"/>
    <property type="match status" value="1"/>
</dbReference>
<evidence type="ECO:0000313" key="5">
    <source>
        <dbReference type="Proteomes" id="UP000812270"/>
    </source>
</evidence>
<proteinExistence type="predicted"/>
<dbReference type="GO" id="GO:0031410">
    <property type="term" value="C:cytoplasmic vesicle"/>
    <property type="evidence" value="ECO:0007669"/>
    <property type="project" value="TreeGrafter"/>
</dbReference>
<dbReference type="Pfam" id="PF02230">
    <property type="entry name" value="Abhydrolase_2"/>
    <property type="match status" value="1"/>
</dbReference>
<dbReference type="Pfam" id="PF22352">
    <property type="entry name" value="K319L-like_PKD"/>
    <property type="match status" value="5"/>
</dbReference>
<protein>
    <submittedName>
        <fullName evidence="4">T9SS type A sorting domain-containing protein</fullName>
    </submittedName>
</protein>
<keyword evidence="1" id="KW-0732">Signal</keyword>
<dbReference type="InterPro" id="IPR003140">
    <property type="entry name" value="PLipase/COase/thioEstase"/>
</dbReference>
<dbReference type="CDD" id="cd00146">
    <property type="entry name" value="PKD"/>
    <property type="match status" value="2"/>
</dbReference>
<feature type="domain" description="PKD" evidence="2">
    <location>
        <begin position="289"/>
        <end position="365"/>
    </location>
</feature>
<evidence type="ECO:0000256" key="1">
    <source>
        <dbReference type="SAM" id="SignalP"/>
    </source>
</evidence>
<comment type="caution">
    <text evidence="4">The sequence shown here is derived from an EMBL/GenBank/DDBJ whole genome shotgun (WGS) entry which is preliminary data.</text>
</comment>
<dbReference type="GO" id="GO:0007156">
    <property type="term" value="P:homophilic cell adhesion via plasma membrane adhesion molecules"/>
    <property type="evidence" value="ECO:0007669"/>
    <property type="project" value="InterPro"/>
</dbReference>
<dbReference type="Proteomes" id="UP000812270">
    <property type="component" value="Unassembled WGS sequence"/>
</dbReference>
<dbReference type="InterPro" id="IPR029865">
    <property type="entry name" value="KIAA0319-like"/>
</dbReference>